<gene>
    <name evidence="1" type="ORF">UFOVP767_34</name>
</gene>
<proteinExistence type="predicted"/>
<organism evidence="1">
    <name type="scientific">uncultured Caudovirales phage</name>
    <dbReference type="NCBI Taxonomy" id="2100421"/>
    <lineage>
        <taxon>Viruses</taxon>
        <taxon>Duplodnaviria</taxon>
        <taxon>Heunggongvirae</taxon>
        <taxon>Uroviricota</taxon>
        <taxon>Caudoviricetes</taxon>
        <taxon>Peduoviridae</taxon>
        <taxon>Maltschvirus</taxon>
        <taxon>Maltschvirus maltsch</taxon>
    </lineage>
</organism>
<reference evidence="1" key="1">
    <citation type="submission" date="2020-04" db="EMBL/GenBank/DDBJ databases">
        <authorList>
            <person name="Chiriac C."/>
            <person name="Salcher M."/>
            <person name="Ghai R."/>
            <person name="Kavagutti S V."/>
        </authorList>
    </citation>
    <scope>NUCLEOTIDE SEQUENCE</scope>
</reference>
<dbReference type="Gene3D" id="2.60.120.260">
    <property type="entry name" value="Galactose-binding domain-like"/>
    <property type="match status" value="1"/>
</dbReference>
<dbReference type="EMBL" id="LR796714">
    <property type="protein sequence ID" value="CAB4160783.1"/>
    <property type="molecule type" value="Genomic_DNA"/>
</dbReference>
<accession>A0A6J5NPI4</accession>
<evidence type="ECO:0000313" key="1">
    <source>
        <dbReference type="EMBL" id="CAB4160783.1"/>
    </source>
</evidence>
<name>A0A6J5NPI4_9CAUD</name>
<protein>
    <submittedName>
        <fullName evidence="1">Uncharacterized protein</fullName>
    </submittedName>
</protein>
<sequence>MGKASTLSSLFDSNYLGMKNILINGDFRIWQKGTDLNPASVGNQVTTVDRWTTQYADFSPRIRKIEDTISGQTVDTMEITKLSGTFASCEITQKVETNVAKYLRGQQVTFSFWIKKIGSTFGSHATQFWLGDSETVDDPGWTNPRTSDRGRSSGVTGTSTTVTFANNNWVKYSITRTLSSDTNTIYCTIYTINTPTSEGIRIARCQLECGSISTPFEIRPIALETSLCQRYFEQVESGEIPEASTYYAGWKYLNPVRFAETKRATPTITVTSQGGWPNGSGGGYGVSSNPQYVAFSGQSGNAVNNNLHTYSCFANAEI</sequence>